<dbReference type="AlphaFoldDB" id="A0A1H0Q7U5"/>
<feature type="region of interest" description="Disordered" evidence="1">
    <location>
        <begin position="1"/>
        <end position="72"/>
    </location>
</feature>
<evidence type="ECO:0000313" key="5">
    <source>
        <dbReference type="Proteomes" id="UP000199341"/>
    </source>
</evidence>
<protein>
    <submittedName>
        <fullName evidence="4">Undecaprenyl-diphosphatase</fullName>
    </submittedName>
</protein>
<dbReference type="SUPFAM" id="SSF48317">
    <property type="entry name" value="Acid phosphatase/Vanadium-dependent haloperoxidase"/>
    <property type="match status" value="1"/>
</dbReference>
<proteinExistence type="predicted"/>
<feature type="transmembrane region" description="Helical" evidence="2">
    <location>
        <begin position="82"/>
        <end position="101"/>
    </location>
</feature>
<keyword evidence="2" id="KW-0472">Membrane</keyword>
<feature type="transmembrane region" description="Helical" evidence="2">
    <location>
        <begin position="238"/>
        <end position="257"/>
    </location>
</feature>
<dbReference type="Pfam" id="PF01569">
    <property type="entry name" value="PAP2"/>
    <property type="match status" value="1"/>
</dbReference>
<keyword evidence="2" id="KW-1133">Transmembrane helix</keyword>
<dbReference type="InterPro" id="IPR036938">
    <property type="entry name" value="PAP2/HPO_sf"/>
</dbReference>
<keyword evidence="5" id="KW-1185">Reference proteome</keyword>
<feature type="compositionally biased region" description="Basic and acidic residues" evidence="1">
    <location>
        <begin position="7"/>
        <end position="22"/>
    </location>
</feature>
<sequence>MTRHPRHTPEPESADPAHDAGRDPTAPGPEPVHPAPTSEPEDPAGTPEPHPTGSSRDPEPEPGPAEPALSVPGRIRTPYTRAVLLLAVLLGAGFAVVAAVVNLRQGHPYGFDTGPHHWAVAHRPHGWVVAARGVTHAGTGAYPYLAAAAGGLLAGRRAGWLRTGVPTALLAVLALLAEQVVRTALMAAFARPRPPAADWATPVTGHAFPSGHSSSGAMAAGLLAWGLLWALPPLAGRLGAAVCVLAAAAIGFTRVYLGVHWPSDVLGGWLYAGLCLTLALPLLAAFVRRAGTADTAGAADGSGAPEPPVRR</sequence>
<dbReference type="SMART" id="SM00014">
    <property type="entry name" value="acidPPc"/>
    <property type="match status" value="1"/>
</dbReference>
<feature type="domain" description="Phosphatidic acid phosphatase type 2/haloperoxidase" evidence="3">
    <location>
        <begin position="167"/>
        <end position="280"/>
    </location>
</feature>
<evidence type="ECO:0000256" key="2">
    <source>
        <dbReference type="SAM" id="Phobius"/>
    </source>
</evidence>
<dbReference type="Gene3D" id="1.20.144.10">
    <property type="entry name" value="Phosphatidic acid phosphatase type 2/haloperoxidase"/>
    <property type="match status" value="1"/>
</dbReference>
<dbReference type="EMBL" id="FNIE01000018">
    <property type="protein sequence ID" value="SDP13461.1"/>
    <property type="molecule type" value="Genomic_DNA"/>
</dbReference>
<feature type="transmembrane region" description="Helical" evidence="2">
    <location>
        <begin position="210"/>
        <end position="231"/>
    </location>
</feature>
<feature type="transmembrane region" description="Helical" evidence="2">
    <location>
        <begin position="134"/>
        <end position="155"/>
    </location>
</feature>
<reference evidence="4 5" key="1">
    <citation type="submission" date="2016-10" db="EMBL/GenBank/DDBJ databases">
        <authorList>
            <person name="de Groot N.N."/>
        </authorList>
    </citation>
    <scope>NUCLEOTIDE SEQUENCE [LARGE SCALE GENOMIC DNA]</scope>
    <source>
        <strain evidence="4 5">CGMCC 4.2022</strain>
    </source>
</reference>
<evidence type="ECO:0000313" key="4">
    <source>
        <dbReference type="EMBL" id="SDP13461.1"/>
    </source>
</evidence>
<accession>A0A1H0Q7U5</accession>
<keyword evidence="2" id="KW-0812">Transmembrane</keyword>
<dbReference type="PANTHER" id="PTHR14969">
    <property type="entry name" value="SPHINGOSINE-1-PHOSPHATE PHOSPHOHYDROLASE"/>
    <property type="match status" value="1"/>
</dbReference>
<dbReference type="PANTHER" id="PTHR14969:SF13">
    <property type="entry name" value="AT30094P"/>
    <property type="match status" value="1"/>
</dbReference>
<dbReference type="OrthoDB" id="5289372at2"/>
<name>A0A1H0Q7U5_9ACTN</name>
<dbReference type="RefSeq" id="WP_093787746.1">
    <property type="nucleotide sequence ID" value="NZ_FNIE01000018.1"/>
</dbReference>
<feature type="transmembrane region" description="Helical" evidence="2">
    <location>
        <begin position="167"/>
        <end position="190"/>
    </location>
</feature>
<dbReference type="STRING" id="310781.SAMN05216259_11810"/>
<dbReference type="InterPro" id="IPR000326">
    <property type="entry name" value="PAP2/HPO"/>
</dbReference>
<organism evidence="4 5">
    <name type="scientific">Actinacidiphila guanduensis</name>
    <dbReference type="NCBI Taxonomy" id="310781"/>
    <lineage>
        <taxon>Bacteria</taxon>
        <taxon>Bacillati</taxon>
        <taxon>Actinomycetota</taxon>
        <taxon>Actinomycetes</taxon>
        <taxon>Kitasatosporales</taxon>
        <taxon>Streptomycetaceae</taxon>
        <taxon>Actinacidiphila</taxon>
    </lineage>
</organism>
<evidence type="ECO:0000256" key="1">
    <source>
        <dbReference type="SAM" id="MobiDB-lite"/>
    </source>
</evidence>
<dbReference type="Proteomes" id="UP000199341">
    <property type="component" value="Unassembled WGS sequence"/>
</dbReference>
<gene>
    <name evidence="4" type="ORF">SAMN05216259_11810</name>
</gene>
<evidence type="ECO:0000259" key="3">
    <source>
        <dbReference type="SMART" id="SM00014"/>
    </source>
</evidence>
<feature type="transmembrane region" description="Helical" evidence="2">
    <location>
        <begin position="269"/>
        <end position="287"/>
    </location>
</feature>